<dbReference type="InterPro" id="IPR004098">
    <property type="entry name" value="Prp18"/>
</dbReference>
<evidence type="ECO:0000313" key="11">
    <source>
        <dbReference type="EMBL" id="KAK3340521.1"/>
    </source>
</evidence>
<protein>
    <recommendedName>
        <fullName evidence="3">Pre-mRNA-splicing factor 18</fullName>
    </recommendedName>
</protein>
<dbReference type="SUPFAM" id="SSF158230">
    <property type="entry name" value="PRP4-like"/>
    <property type="match status" value="1"/>
</dbReference>
<dbReference type="Gene3D" id="1.20.940.10">
    <property type="entry name" value="Functional domain of the splicing factor Prp18"/>
    <property type="match status" value="1"/>
</dbReference>
<dbReference type="Gene3D" id="4.10.280.110">
    <property type="entry name" value="Pre-mRNA processing factor 4 domain"/>
    <property type="match status" value="1"/>
</dbReference>
<dbReference type="EMBL" id="JAUEPP010000006">
    <property type="protein sequence ID" value="KAK3340521.1"/>
    <property type="molecule type" value="Genomic_DNA"/>
</dbReference>
<feature type="domain" description="Prp18" evidence="9">
    <location>
        <begin position="358"/>
        <end position="496"/>
    </location>
</feature>
<dbReference type="GO" id="GO:0005682">
    <property type="term" value="C:U5 snRNP"/>
    <property type="evidence" value="ECO:0007669"/>
    <property type="project" value="TreeGrafter"/>
</dbReference>
<sequence length="505" mass="55879">MFPDAGWGKIQFGVHTVVPTSSATSARNFKLASTISPQQHYGRSKPTRSLPPRFQHEAHNANSNIRTNQGVEIQETIYLSRGGNTTPNNTATMDFAALMSKEIAKAKGTTNNTTTSSKPTSTTSTSAKDTNTKPDSTAARGSDAATTTTAAAAAPKFISRREAEAQRQAAYLAEQKRLEEERAAKAALKRKREEDAVEEAKAREEKKRRLAEESRARRLAKEAEEERARRKRLGLPELPPTPTTDAIEKEGGTPASGIDDSDLDDDDDDAHDLPDDELTSKLRALGEPAFLFGETHLSRLRRYRKAAGLGALGLPTGPITTSLLPVAEKDMKVPATSADIPPPTDRKARRYLFRQLASYFNMVLREWDLALAKEDNADTFAGQAARNAMVQSKETMRPLFRKFEKGDLEKDILEAIVEIVRAAQERRYVDANDGYLRLSIGKAAWPIGVTMVGIHERSAREKLHDGERGHIMGGEVTRKYLQSIKRCLTFAQVRWPPEDVRQLMG</sequence>
<evidence type="ECO:0000313" key="12">
    <source>
        <dbReference type="Proteomes" id="UP001278500"/>
    </source>
</evidence>
<dbReference type="GeneID" id="87864312"/>
<name>A0AAE0JAX6_9PEZI</name>
<feature type="domain" description="Pre-mRNA processing factor 4 (PRP4)-like" evidence="10">
    <location>
        <begin position="281"/>
        <end position="305"/>
    </location>
</feature>
<keyword evidence="12" id="KW-1185">Reference proteome</keyword>
<evidence type="ECO:0000256" key="6">
    <source>
        <dbReference type="ARBA" id="ARBA00023187"/>
    </source>
</evidence>
<dbReference type="InterPro" id="IPR036285">
    <property type="entry name" value="PRP4-like_sf"/>
</dbReference>
<dbReference type="AlphaFoldDB" id="A0AAE0JAX6"/>
<comment type="caution">
    <text evidence="11">The sequence shown here is derived from an EMBL/GenBank/DDBJ whole genome shotgun (WGS) entry which is preliminary data.</text>
</comment>
<evidence type="ECO:0000256" key="2">
    <source>
        <dbReference type="ARBA" id="ARBA00008137"/>
    </source>
</evidence>
<dbReference type="InterPro" id="IPR014906">
    <property type="entry name" value="PRP4-like"/>
</dbReference>
<dbReference type="Pfam" id="PF08799">
    <property type="entry name" value="PRP4"/>
    <property type="match status" value="1"/>
</dbReference>
<evidence type="ECO:0000259" key="10">
    <source>
        <dbReference type="Pfam" id="PF08799"/>
    </source>
</evidence>
<feature type="compositionally biased region" description="Low complexity" evidence="8">
    <location>
        <begin position="144"/>
        <end position="154"/>
    </location>
</feature>
<evidence type="ECO:0000256" key="3">
    <source>
        <dbReference type="ARBA" id="ARBA00018242"/>
    </source>
</evidence>
<organism evidence="11 12">
    <name type="scientific">Neurospora tetraspora</name>
    <dbReference type="NCBI Taxonomy" id="94610"/>
    <lineage>
        <taxon>Eukaryota</taxon>
        <taxon>Fungi</taxon>
        <taxon>Dikarya</taxon>
        <taxon>Ascomycota</taxon>
        <taxon>Pezizomycotina</taxon>
        <taxon>Sordariomycetes</taxon>
        <taxon>Sordariomycetidae</taxon>
        <taxon>Sordariales</taxon>
        <taxon>Sordariaceae</taxon>
        <taxon>Neurospora</taxon>
    </lineage>
</organism>
<reference evidence="11" key="2">
    <citation type="submission" date="2023-06" db="EMBL/GenBank/DDBJ databases">
        <authorList>
            <consortium name="Lawrence Berkeley National Laboratory"/>
            <person name="Haridas S."/>
            <person name="Hensen N."/>
            <person name="Bonometti L."/>
            <person name="Westerberg I."/>
            <person name="Brannstrom I.O."/>
            <person name="Guillou S."/>
            <person name="Cros-Aarteil S."/>
            <person name="Calhoun S."/>
            <person name="Kuo A."/>
            <person name="Mondo S."/>
            <person name="Pangilinan J."/>
            <person name="Riley R."/>
            <person name="Labutti K."/>
            <person name="Andreopoulos B."/>
            <person name="Lipzen A."/>
            <person name="Chen C."/>
            <person name="Yanf M."/>
            <person name="Daum C."/>
            <person name="Ng V."/>
            <person name="Clum A."/>
            <person name="Steindorff A."/>
            <person name="Ohm R."/>
            <person name="Martin F."/>
            <person name="Silar P."/>
            <person name="Natvig D."/>
            <person name="Lalanne C."/>
            <person name="Gautier V."/>
            <person name="Ament-Velasquez S.L."/>
            <person name="Kruys A."/>
            <person name="Hutchinson M.I."/>
            <person name="Powell A.J."/>
            <person name="Barry K."/>
            <person name="Miller A.N."/>
            <person name="Grigoriev I.V."/>
            <person name="Debuchy R."/>
            <person name="Gladieux P."/>
            <person name="Thoren M.H."/>
            <person name="Johannesson H."/>
        </authorList>
    </citation>
    <scope>NUCLEOTIDE SEQUENCE</scope>
    <source>
        <strain evidence="11">CBS 560.94</strain>
    </source>
</reference>
<evidence type="ECO:0000256" key="5">
    <source>
        <dbReference type="ARBA" id="ARBA00022728"/>
    </source>
</evidence>
<dbReference type="FunFam" id="1.20.940.10:FF:000008">
    <property type="entry name" value="Related to potassium channel regulatory factor"/>
    <property type="match status" value="1"/>
</dbReference>
<dbReference type="InterPro" id="IPR039979">
    <property type="entry name" value="PRPF18"/>
</dbReference>
<evidence type="ECO:0000259" key="9">
    <source>
        <dbReference type="Pfam" id="PF02840"/>
    </source>
</evidence>
<dbReference type="RefSeq" id="XP_062679463.1">
    <property type="nucleotide sequence ID" value="XM_062827158.1"/>
</dbReference>
<feature type="region of interest" description="Disordered" evidence="8">
    <location>
        <begin position="187"/>
        <end position="275"/>
    </location>
</feature>
<dbReference type="GO" id="GO:0046540">
    <property type="term" value="C:U4/U6 x U5 tri-snRNP complex"/>
    <property type="evidence" value="ECO:0007669"/>
    <property type="project" value="TreeGrafter"/>
</dbReference>
<dbReference type="Pfam" id="PF02840">
    <property type="entry name" value="Prp18"/>
    <property type="match status" value="1"/>
</dbReference>
<keyword evidence="5" id="KW-0747">Spliceosome</keyword>
<evidence type="ECO:0000256" key="1">
    <source>
        <dbReference type="ARBA" id="ARBA00004123"/>
    </source>
</evidence>
<reference evidence="11" key="1">
    <citation type="journal article" date="2023" name="Mol. Phylogenet. Evol.">
        <title>Genome-scale phylogeny and comparative genomics of the fungal order Sordariales.</title>
        <authorList>
            <person name="Hensen N."/>
            <person name="Bonometti L."/>
            <person name="Westerberg I."/>
            <person name="Brannstrom I.O."/>
            <person name="Guillou S."/>
            <person name="Cros-Aarteil S."/>
            <person name="Calhoun S."/>
            <person name="Haridas S."/>
            <person name="Kuo A."/>
            <person name="Mondo S."/>
            <person name="Pangilinan J."/>
            <person name="Riley R."/>
            <person name="LaButti K."/>
            <person name="Andreopoulos B."/>
            <person name="Lipzen A."/>
            <person name="Chen C."/>
            <person name="Yan M."/>
            <person name="Daum C."/>
            <person name="Ng V."/>
            <person name="Clum A."/>
            <person name="Steindorff A."/>
            <person name="Ohm R.A."/>
            <person name="Martin F."/>
            <person name="Silar P."/>
            <person name="Natvig D.O."/>
            <person name="Lalanne C."/>
            <person name="Gautier V."/>
            <person name="Ament-Velasquez S.L."/>
            <person name="Kruys A."/>
            <person name="Hutchinson M.I."/>
            <person name="Powell A.J."/>
            <person name="Barry K."/>
            <person name="Miller A.N."/>
            <person name="Grigoriev I.V."/>
            <person name="Debuchy R."/>
            <person name="Gladieux P."/>
            <person name="Hiltunen Thoren M."/>
            <person name="Johannesson H."/>
        </authorList>
    </citation>
    <scope>NUCLEOTIDE SEQUENCE</scope>
    <source>
        <strain evidence="11">CBS 560.94</strain>
    </source>
</reference>
<dbReference type="CDD" id="cd22249">
    <property type="entry name" value="UDM1_RNF168_RNF169-like"/>
    <property type="match status" value="1"/>
</dbReference>
<feature type="compositionally biased region" description="Acidic residues" evidence="8">
    <location>
        <begin position="259"/>
        <end position="275"/>
    </location>
</feature>
<feature type="region of interest" description="Disordered" evidence="8">
    <location>
        <begin position="34"/>
        <end position="54"/>
    </location>
</feature>
<feature type="region of interest" description="Disordered" evidence="8">
    <location>
        <begin position="106"/>
        <end position="157"/>
    </location>
</feature>
<evidence type="ECO:0000256" key="7">
    <source>
        <dbReference type="ARBA" id="ARBA00023242"/>
    </source>
</evidence>
<evidence type="ECO:0000256" key="8">
    <source>
        <dbReference type="SAM" id="MobiDB-lite"/>
    </source>
</evidence>
<accession>A0AAE0JAX6</accession>
<dbReference type="PANTHER" id="PTHR13007">
    <property type="entry name" value="PRE-MRNA SPLICING FACTOR-RELATED"/>
    <property type="match status" value="1"/>
</dbReference>
<feature type="compositionally biased region" description="Basic and acidic residues" evidence="8">
    <location>
        <begin position="191"/>
        <end position="228"/>
    </location>
</feature>
<keyword evidence="7" id="KW-0539">Nucleus</keyword>
<comment type="subcellular location">
    <subcellularLocation>
        <location evidence="1">Nucleus</location>
    </subcellularLocation>
</comment>
<proteinExistence type="inferred from homology"/>
<feature type="compositionally biased region" description="Low complexity" evidence="8">
    <location>
        <begin position="106"/>
        <end position="129"/>
    </location>
</feature>
<dbReference type="PANTHER" id="PTHR13007:SF19">
    <property type="entry name" value="PRE-MRNA-SPLICING FACTOR 18"/>
    <property type="match status" value="1"/>
</dbReference>
<keyword evidence="4" id="KW-0507">mRNA processing</keyword>
<evidence type="ECO:0000256" key="4">
    <source>
        <dbReference type="ARBA" id="ARBA00022664"/>
    </source>
</evidence>
<gene>
    <name evidence="11" type="ORF">B0H65DRAFT_472706</name>
</gene>
<dbReference type="FunFam" id="4.10.280.110:FF:000014">
    <property type="entry name" value="Potassium channel regulatory factor"/>
    <property type="match status" value="1"/>
</dbReference>
<dbReference type="Proteomes" id="UP001278500">
    <property type="component" value="Unassembled WGS sequence"/>
</dbReference>
<comment type="similarity">
    <text evidence="2">Belongs to the PRP18 family.</text>
</comment>
<dbReference type="SUPFAM" id="SSF47938">
    <property type="entry name" value="Functional domain of the splicing factor Prp18"/>
    <property type="match status" value="1"/>
</dbReference>
<keyword evidence="6" id="KW-0508">mRNA splicing</keyword>
<dbReference type="GO" id="GO:0071021">
    <property type="term" value="C:U2-type post-spliceosomal complex"/>
    <property type="evidence" value="ECO:0007669"/>
    <property type="project" value="TreeGrafter"/>
</dbReference>
<dbReference type="GO" id="GO:0000350">
    <property type="term" value="P:generation of catalytic spliceosome for second transesterification step"/>
    <property type="evidence" value="ECO:0007669"/>
    <property type="project" value="TreeGrafter"/>
</dbReference>